<reference evidence="1" key="1">
    <citation type="submission" date="2020-05" db="EMBL/GenBank/DDBJ databases">
        <title>Mycena genomes resolve the evolution of fungal bioluminescence.</title>
        <authorList>
            <person name="Tsai I.J."/>
        </authorList>
    </citation>
    <scope>NUCLEOTIDE SEQUENCE</scope>
    <source>
        <strain evidence="1">160909Yilan</strain>
    </source>
</reference>
<name>A0A8H7CT93_9AGAR</name>
<evidence type="ECO:0000313" key="2">
    <source>
        <dbReference type="Proteomes" id="UP000623467"/>
    </source>
</evidence>
<dbReference type="AlphaFoldDB" id="A0A8H7CT93"/>
<comment type="caution">
    <text evidence="1">The sequence shown here is derived from an EMBL/GenBank/DDBJ whole genome shotgun (WGS) entry which is preliminary data.</text>
</comment>
<accession>A0A8H7CT93</accession>
<evidence type="ECO:0000313" key="1">
    <source>
        <dbReference type="EMBL" id="KAF7349539.1"/>
    </source>
</evidence>
<keyword evidence="2" id="KW-1185">Reference proteome</keyword>
<gene>
    <name evidence="1" type="ORF">MSAN_01744300</name>
</gene>
<dbReference type="Proteomes" id="UP000623467">
    <property type="component" value="Unassembled WGS sequence"/>
</dbReference>
<protein>
    <submittedName>
        <fullName evidence="1">Uncharacterized protein</fullName>
    </submittedName>
</protein>
<dbReference type="EMBL" id="JACAZH010000016">
    <property type="protein sequence ID" value="KAF7349539.1"/>
    <property type="molecule type" value="Genomic_DNA"/>
</dbReference>
<organism evidence="1 2">
    <name type="scientific">Mycena sanguinolenta</name>
    <dbReference type="NCBI Taxonomy" id="230812"/>
    <lineage>
        <taxon>Eukaryota</taxon>
        <taxon>Fungi</taxon>
        <taxon>Dikarya</taxon>
        <taxon>Basidiomycota</taxon>
        <taxon>Agaricomycotina</taxon>
        <taxon>Agaricomycetes</taxon>
        <taxon>Agaricomycetidae</taxon>
        <taxon>Agaricales</taxon>
        <taxon>Marasmiineae</taxon>
        <taxon>Mycenaceae</taxon>
        <taxon>Mycena</taxon>
    </lineage>
</organism>
<sequence length="103" mass="11702">MRGFFLDRISNSSQIRQPASLPPCLQPRTVTPPALPCFLFGFARSSASSLRPPLIATLARRPPHLAYQLFHLARPLLPFGQSFILICFAPLRRRELRIIVKHQ</sequence>
<proteinExistence type="predicted"/>